<evidence type="ECO:0000256" key="4">
    <source>
        <dbReference type="SAM" id="MobiDB-lite"/>
    </source>
</evidence>
<keyword evidence="2" id="KW-0963">Cytoplasm</keyword>
<dbReference type="GO" id="GO:0051010">
    <property type="term" value="F:microtubule plus-end binding"/>
    <property type="evidence" value="ECO:0007669"/>
    <property type="project" value="InterPro"/>
</dbReference>
<feature type="compositionally biased region" description="Polar residues" evidence="4">
    <location>
        <begin position="1725"/>
        <end position="1746"/>
    </location>
</feature>
<accession>A0A5J4W1J7</accession>
<feature type="region of interest" description="Disordered" evidence="4">
    <location>
        <begin position="505"/>
        <end position="539"/>
    </location>
</feature>
<evidence type="ECO:0000256" key="3">
    <source>
        <dbReference type="ARBA" id="ARBA00023212"/>
    </source>
</evidence>
<dbReference type="GO" id="GO:0030951">
    <property type="term" value="P:establishment or maintenance of microtubule cytoskeleton polarity"/>
    <property type="evidence" value="ECO:0007669"/>
    <property type="project" value="InterPro"/>
</dbReference>
<feature type="domain" description="TOG" evidence="5">
    <location>
        <begin position="548"/>
        <end position="810"/>
    </location>
</feature>
<gene>
    <name evidence="6" type="ORF">EZS28_015639</name>
</gene>
<keyword evidence="3" id="KW-0206">Cytoskeleton</keyword>
<evidence type="ECO:0000259" key="5">
    <source>
        <dbReference type="SMART" id="SM01349"/>
    </source>
</evidence>
<feature type="region of interest" description="Disordered" evidence="4">
    <location>
        <begin position="1720"/>
        <end position="1758"/>
    </location>
</feature>
<organism evidence="6 7">
    <name type="scientific">Streblomastix strix</name>
    <dbReference type="NCBI Taxonomy" id="222440"/>
    <lineage>
        <taxon>Eukaryota</taxon>
        <taxon>Metamonada</taxon>
        <taxon>Preaxostyla</taxon>
        <taxon>Oxymonadida</taxon>
        <taxon>Streblomastigidae</taxon>
        <taxon>Streblomastix</taxon>
    </lineage>
</organism>
<dbReference type="InterPro" id="IPR011989">
    <property type="entry name" value="ARM-like"/>
</dbReference>
<reference evidence="6 7" key="1">
    <citation type="submission" date="2019-03" db="EMBL/GenBank/DDBJ databases">
        <title>Single cell metagenomics reveals metabolic interactions within the superorganism composed of flagellate Streblomastix strix and complex community of Bacteroidetes bacteria on its surface.</title>
        <authorList>
            <person name="Treitli S.C."/>
            <person name="Kolisko M."/>
            <person name="Husnik F."/>
            <person name="Keeling P."/>
            <person name="Hampl V."/>
        </authorList>
    </citation>
    <scope>NUCLEOTIDE SEQUENCE [LARGE SCALE GENOMIC DNA]</scope>
    <source>
        <strain evidence="6">ST1C</strain>
    </source>
</reference>
<dbReference type="GO" id="GO:0061863">
    <property type="term" value="F:microtubule plus end polymerase"/>
    <property type="evidence" value="ECO:0007669"/>
    <property type="project" value="InterPro"/>
</dbReference>
<feature type="domain" description="TOG" evidence="5">
    <location>
        <begin position="9"/>
        <end position="200"/>
    </location>
</feature>
<comment type="subcellular location">
    <subcellularLocation>
        <location evidence="1">Cytoplasm</location>
        <location evidence="1">Cytoskeleton</location>
    </subcellularLocation>
</comment>
<dbReference type="GO" id="GO:0007051">
    <property type="term" value="P:spindle organization"/>
    <property type="evidence" value="ECO:0007669"/>
    <property type="project" value="InterPro"/>
</dbReference>
<comment type="caution">
    <text evidence="6">The sequence shown here is derived from an EMBL/GenBank/DDBJ whole genome shotgun (WGS) entry which is preliminary data.</text>
</comment>
<feature type="compositionally biased region" description="Low complexity" evidence="4">
    <location>
        <begin position="505"/>
        <end position="521"/>
    </location>
</feature>
<dbReference type="InterPro" id="IPR016024">
    <property type="entry name" value="ARM-type_fold"/>
</dbReference>
<dbReference type="EMBL" id="SNRW01003828">
    <property type="protein sequence ID" value="KAA6388834.1"/>
    <property type="molecule type" value="Genomic_DNA"/>
</dbReference>
<dbReference type="InterPro" id="IPR045110">
    <property type="entry name" value="XMAP215"/>
</dbReference>
<feature type="compositionally biased region" description="Basic and acidic residues" evidence="4">
    <location>
        <begin position="522"/>
        <end position="539"/>
    </location>
</feature>
<evidence type="ECO:0000256" key="1">
    <source>
        <dbReference type="ARBA" id="ARBA00004245"/>
    </source>
</evidence>
<proteinExistence type="predicted"/>
<name>A0A5J4W1J7_9EUKA</name>
<dbReference type="Pfam" id="PF21041">
    <property type="entry name" value="XMAP215_CLASP_TOG"/>
    <property type="match status" value="2"/>
</dbReference>
<evidence type="ECO:0000313" key="7">
    <source>
        <dbReference type="Proteomes" id="UP000324800"/>
    </source>
</evidence>
<dbReference type="PANTHER" id="PTHR12609">
    <property type="entry name" value="MICROTUBULE ASSOCIATED PROTEIN XMAP215"/>
    <property type="match status" value="1"/>
</dbReference>
<sequence>MEQLSEFAQGPDMEIESARSGTLVQRINNANWKIRKDVYDELKNDPKKVQQSNEIEEFFGLLGKIAGESANGAQQSALECIDSVLEKFGNSSQIPYGEIIHNSCDKGFGNGPSLNVFTEALSIYGTEQFVPEIIVQQILIIPGVLDNKDINVRKAGHSLAVELYRWINEKIFPLLEASLSNALIKDINDAINSSKGKSSQAVIQRRVRSEEIVKGKIKMQTQELISQNKKKFIGAQATNKGISSCEGISNLGIIYGDSFDTSQPIDVLQQLNEKPTEIISTIRNGAQNWKEKKSALDKGFDILSAADPRYSDGNYSELFSALSDSLIDVNIPVTLSALNVMIKLVSGLRRSNGVPIWSRSFIPTCIDRMKEKKVALLNNLHLLLLSVAAYTLNSDEVIGEPTLIILHISKIISQKNEIITLIRNIIVTEETSKSLSTAGMRILGKHLVQVINEDGAKEVRDNAALAIGALTLLSGTQMIDELIKGLPDAKLQLIRKNMNEIGDLTPSTIIPSSSNISSESHTTTETDTEKKDSNSFDEIRIKPAKINEDANDNSIQGKLIKLHPILSGKAPWLEKKAAFTEAINILNSLHQLDQQTIQSQSLIEFTTNLGVYLQDNNKNFAQEATSLVIALCDAIGSNVAQYTRLIVPSLFNLLGSNSVGDKLKCAASTALDSLCNNKCLTRILQLCPQALNSDLPSVRKEVLFWVEKQISSYANGDQNSLEFESINLIADHIAPLTRSILLRLQDNGSDIKQKSEATLINMIRICGVDVIQKEVNRFKGSLHTQPQSQTIIQTVDQIMERAKISSESPSTVNNKLQQTQPGIKSSNIRKDKSISNLPENVPIQKRQIPDIQQQKNKSIPNQTVFNKSAPQKQHSTQPMILPLRPVGQRQDRNVQWHSWNQLITASYQDASNQIDSFLKNNCLSDKYYQMMASKGVDGDTKQFEQQLEAVDMILSMIPLFSNVTHNKRENDQIIEARECGDILLRWALLKILDNKPNPQLIQKSYELILVLIELYSPDAGDIKDIAASAQLCVESGSFSVGLVPSQLQTEDLEAILISAVTLFDQKGLKTNDSALEILTLALAMIQPCEAITHLLRPFLRDYNRRKAVNNVAITRTTQTCPSELILAILSVAPLLNIQQFRKEHIQIIQSVCCHYQSSQPDVRKNALRLVAMYIRTPLIPEWPKLLEFKDEEREIIEITKRIESAEKANPINFQIHYSGGGGINAKSMNNRDVTLVQSIQQQLLYQDPQLAHNSALNLAIAAEFDGNWRAQQWLDKAKELFSPYLNLHKSSNQSPFNMPESMRTLEYHKKLGQLAQNDEQCKSLNDVFKHIFPLLIANFYSIFAELGLIAKSGGQFQKDQLRLAKYSINSLMVIYNTPERALIVSEYQITYSYFTAIFSALLDTKLQNVAEGQQLLDLLGQVLARTIENADSTTTLRAMLDLLRQAEPEGSPYRIEEKKTGGKISSKEIQNYLSLNKDNYGQNNNHLINLICKSIIILLRSDIFTLSTFRYTEIIPLLDSYLSQVSAGVKRLGGAIKIYQELSKKAKDKLNNIEDDWVKRLSLLKTILYKLIEGTNDQGVSVLKSLKTTNASQIAPFSYCLIRTMIFQLFGKDAVNTVDRIASSKDYSWNSTVNFIVNQEKERDKTKLEEIAQEQQFELMINGQLFRPSDIILLNTQSLFTSPNDQVVENEISLDTQNIEMNENKKQNILSTPVPLVRPAAAKQGSLQQQKPSSQTVPLNLTSKKLQANAPKRGKKKK</sequence>
<dbReference type="SMART" id="SM01349">
    <property type="entry name" value="TOG"/>
    <property type="match status" value="3"/>
</dbReference>
<protein>
    <submittedName>
        <fullName evidence="6">Putative Cytoskeleton-associated protein 5</fullName>
    </submittedName>
</protein>
<feature type="region of interest" description="Disordered" evidence="4">
    <location>
        <begin position="804"/>
        <end position="842"/>
    </location>
</feature>
<feature type="domain" description="TOG" evidence="5">
    <location>
        <begin position="258"/>
        <end position="507"/>
    </location>
</feature>
<dbReference type="Gene3D" id="1.25.10.10">
    <property type="entry name" value="Leucine-rich Repeat Variant"/>
    <property type="match status" value="5"/>
</dbReference>
<dbReference type="GO" id="GO:0046785">
    <property type="term" value="P:microtubule polymerization"/>
    <property type="evidence" value="ECO:0007669"/>
    <property type="project" value="InterPro"/>
</dbReference>
<dbReference type="InterPro" id="IPR048491">
    <property type="entry name" value="XMAP215_CLASP_TOG"/>
</dbReference>
<dbReference type="GO" id="GO:0005856">
    <property type="term" value="C:cytoskeleton"/>
    <property type="evidence" value="ECO:0007669"/>
    <property type="project" value="UniProtKB-SubCell"/>
</dbReference>
<evidence type="ECO:0000256" key="2">
    <source>
        <dbReference type="ARBA" id="ARBA00022490"/>
    </source>
</evidence>
<dbReference type="SUPFAM" id="SSF48371">
    <property type="entry name" value="ARM repeat"/>
    <property type="match status" value="1"/>
</dbReference>
<evidence type="ECO:0000313" key="6">
    <source>
        <dbReference type="EMBL" id="KAA6388834.1"/>
    </source>
</evidence>
<feature type="compositionally biased region" description="Polar residues" evidence="4">
    <location>
        <begin position="805"/>
        <end position="826"/>
    </location>
</feature>
<dbReference type="OrthoDB" id="5981756at2759"/>
<dbReference type="Proteomes" id="UP000324800">
    <property type="component" value="Unassembled WGS sequence"/>
</dbReference>
<dbReference type="InterPro" id="IPR034085">
    <property type="entry name" value="TOG"/>
</dbReference>